<name>A0AAV4M2Z7_BABCB</name>
<evidence type="ECO:0000313" key="3">
    <source>
        <dbReference type="Proteomes" id="UP001497744"/>
    </source>
</evidence>
<organism evidence="2 3">
    <name type="scientific">Babesia caballi</name>
    <dbReference type="NCBI Taxonomy" id="5871"/>
    <lineage>
        <taxon>Eukaryota</taxon>
        <taxon>Sar</taxon>
        <taxon>Alveolata</taxon>
        <taxon>Apicomplexa</taxon>
        <taxon>Aconoidasida</taxon>
        <taxon>Piroplasmida</taxon>
        <taxon>Babesiidae</taxon>
        <taxon>Babesia</taxon>
    </lineage>
</organism>
<evidence type="ECO:0000256" key="1">
    <source>
        <dbReference type="SAM" id="MobiDB-lite"/>
    </source>
</evidence>
<accession>A0AAV4M2Z7</accession>
<evidence type="ECO:0000313" key="2">
    <source>
        <dbReference type="EMBL" id="GIX65204.1"/>
    </source>
</evidence>
<reference evidence="2 3" key="1">
    <citation type="submission" date="2021-06" db="EMBL/GenBank/DDBJ databases">
        <title>Genome sequence of Babesia caballi.</title>
        <authorList>
            <person name="Yamagishi J."/>
            <person name="Kidaka T."/>
            <person name="Ochi A."/>
        </authorList>
    </citation>
    <scope>NUCLEOTIDE SEQUENCE [LARGE SCALE GENOMIC DNA]</scope>
    <source>
        <strain evidence="2">USDA-D6B2</strain>
    </source>
</reference>
<proteinExistence type="predicted"/>
<protein>
    <submittedName>
        <fullName evidence="2">Protocadherin Fat, putative</fullName>
    </submittedName>
</protein>
<dbReference type="EMBL" id="BPLF01000004">
    <property type="protein sequence ID" value="GIX65204.1"/>
    <property type="molecule type" value="Genomic_DNA"/>
</dbReference>
<comment type="caution">
    <text evidence="2">The sequence shown here is derived from an EMBL/GenBank/DDBJ whole genome shotgun (WGS) entry which is preliminary data.</text>
</comment>
<dbReference type="RefSeq" id="XP_067717273.1">
    <property type="nucleotide sequence ID" value="XM_067861172.1"/>
</dbReference>
<gene>
    <name evidence="2" type="ORF">BcabD6B2_46390</name>
</gene>
<feature type="region of interest" description="Disordered" evidence="1">
    <location>
        <begin position="118"/>
        <end position="140"/>
    </location>
</feature>
<keyword evidence="3" id="KW-1185">Reference proteome</keyword>
<dbReference type="GeneID" id="94196685"/>
<dbReference type="Proteomes" id="UP001497744">
    <property type="component" value="Unassembled WGS sequence"/>
</dbReference>
<dbReference type="AlphaFoldDB" id="A0AAV4M2Z7"/>
<sequence length="715" mass="75653">MTIIVAAGPSLQRSAEWYTRLGGCFRVGGNTTSTQQKGDFSTLRNHTSLLACWLSSSWDARGRTILPVVAPDDDEVGLAEDHGVAVPPAWGPSSRGHGDPREVLLPSQVEQVELRGVWRPGEGPTSSEESEPPPVAPPKTTTCIDSTQAAPCAARGEGVFSETSLVDTLLLRSKRKRSAVMVYLPTSTARETARCATHLPPRRRREAPFRRPRQSWCARISPETLSSAFRDVCLAESALGGLYRNLCRRSWAVVVAAAAAGEPGVVFRLPKRLPFRLGRGSSFSCGGTQAAPKEVQCPSRLTVRVHKAALEGGETSEGVTEAGRNGDCSEFLRSKCLDRESCTVSPAECKSAARAVPEGVSRLVLQFSCEPAMSVGSMASSLRFRTPRSLFDGRAFSEGVLDRFLLITGDGGEARAKAGSAALQRSLERCLGSDSCKYVTCGDGAIHSGERLAGWPVRAAETQRLPPGGLRRLPQLHSSLRKLQVGAGLLDRDGVGHDGGRTHAALGVVGVHDLDLDAEHSLTELHGASGSAHEGLGGLTSGDDVAVLELHALGTLRAQLPGDDDLATLGAGLHDVPQDAVGSAPHGQTLEELVPERFRLSHGAETLVLDALSVELDGVGRKPEALLDERGQLADAAGLLADDLAGAGGADDDLRADRRDAELDAGEAILSKHAGEELVELGVENAVVHELSALGFLKHCHTQRLRGLPLRSLAS</sequence>